<gene>
    <name evidence="2" type="ORF">LC603019_01609</name>
</gene>
<organism evidence="2 3">
    <name type="scientific">Lawsonella clevelandensis</name>
    <dbReference type="NCBI Taxonomy" id="1528099"/>
    <lineage>
        <taxon>Bacteria</taxon>
        <taxon>Bacillati</taxon>
        <taxon>Actinomycetota</taxon>
        <taxon>Actinomycetes</taxon>
        <taxon>Mycobacteriales</taxon>
        <taxon>Lawsonellaceae</taxon>
        <taxon>Lawsonella</taxon>
    </lineage>
</organism>
<feature type="region of interest" description="Disordered" evidence="1">
    <location>
        <begin position="1"/>
        <end position="21"/>
    </location>
</feature>
<evidence type="ECO:0000313" key="3">
    <source>
        <dbReference type="Proteomes" id="UP000324288"/>
    </source>
</evidence>
<evidence type="ECO:0000313" key="2">
    <source>
        <dbReference type="EMBL" id="VHO01681.1"/>
    </source>
</evidence>
<name>A0A5E4A0B2_9ACTN</name>
<dbReference type="AlphaFoldDB" id="A0A5E4A0B2"/>
<dbReference type="Proteomes" id="UP000324288">
    <property type="component" value="Chromosome"/>
</dbReference>
<sequence length="47" mass="5109">MITPKDGEITKKDNETGEGEPQAFATDLLAPLLSSPQILHETVYLVP</sequence>
<evidence type="ECO:0000256" key="1">
    <source>
        <dbReference type="SAM" id="MobiDB-lite"/>
    </source>
</evidence>
<protein>
    <submittedName>
        <fullName evidence="2">Uncharacterized protein</fullName>
    </submittedName>
</protein>
<dbReference type="EMBL" id="LR584267">
    <property type="protein sequence ID" value="VHO01681.1"/>
    <property type="molecule type" value="Genomic_DNA"/>
</dbReference>
<reference evidence="2 3" key="1">
    <citation type="submission" date="2019-04" db="EMBL/GenBank/DDBJ databases">
        <authorList>
            <person name="Seth-Smith MB H."/>
            <person name="Seth-Smith H."/>
        </authorList>
    </citation>
    <scope>NUCLEOTIDE SEQUENCE [LARGE SCALE GENOMIC DNA]</scope>
    <source>
        <strain evidence="2">USB-603019</strain>
    </source>
</reference>
<keyword evidence="3" id="KW-1185">Reference proteome</keyword>
<feature type="compositionally biased region" description="Basic and acidic residues" evidence="1">
    <location>
        <begin position="1"/>
        <end position="15"/>
    </location>
</feature>
<accession>A0A5E4A0B2</accession>
<proteinExistence type="predicted"/>